<evidence type="ECO:0000256" key="7">
    <source>
        <dbReference type="ARBA" id="ARBA00044229"/>
    </source>
</evidence>
<gene>
    <name evidence="10" type="ORF">PFHG_00986</name>
</gene>
<dbReference type="OrthoDB" id="285674at2759"/>
<dbReference type="PANTHER" id="PTHR45989">
    <property type="entry name" value="TRANSLATION INITIATION FACTOR EIF-2B SUBUNIT GAMMA"/>
    <property type="match status" value="1"/>
</dbReference>
<reference evidence="11" key="2">
    <citation type="submission" date="2006-03" db="EMBL/GenBank/DDBJ databases">
        <title>The genome sequence of the Plasmodium falciparum HB3.</title>
        <authorList>
            <consortium name="The Broad Institute Genome Sequencing Platform"/>
            <person name="Birren B."/>
            <person name="Lander E."/>
            <person name="Galagan J."/>
            <person name="Nusbaum C."/>
            <person name="Devon K."/>
            <person name="Henn M."/>
            <person name="Jaffe D."/>
            <person name="Butler J."/>
            <person name="Alvarez P."/>
            <person name="Gnerre S."/>
            <person name="Grabherr M."/>
            <person name="Kleber M."/>
            <person name="Mauceli E."/>
            <person name="Brockman W."/>
            <person name="MacCallum I.A."/>
            <person name="Rounsley S."/>
            <person name="Young S."/>
            <person name="LaButti K."/>
            <person name="Pushparaj V."/>
            <person name="DeCaprio D."/>
            <person name="Crawford M."/>
            <person name="Koehrsen M."/>
            <person name="Engels R."/>
            <person name="Montgomery P."/>
            <person name="Pearson M."/>
            <person name="Howarth C."/>
            <person name="Larson L."/>
            <person name="Luoma S."/>
            <person name="White J."/>
            <person name="Kodira C."/>
            <person name="Zeng Q."/>
            <person name="Oleary S."/>
            <person name="Yandava C."/>
            <person name="Alvarado L."/>
            <person name="Wirth D."/>
            <person name="Volkman S."/>
            <person name="Hartl D."/>
        </authorList>
    </citation>
    <scope>NUCLEOTIDE SEQUENCE [LARGE SCALE GENOMIC DNA]</scope>
</reference>
<evidence type="ECO:0000313" key="10">
    <source>
        <dbReference type="EMBL" id="KOB59229.1"/>
    </source>
</evidence>
<evidence type="ECO:0000256" key="2">
    <source>
        <dbReference type="ARBA" id="ARBA00007878"/>
    </source>
</evidence>
<dbReference type="KEGG" id="pfh:PFHG_00986"/>
<dbReference type="AlphaFoldDB" id="A0A0L7K8N0"/>
<sequence>MSTCNISKVLSGTFVEFQVVILTLDENHFASELCDNKCKALIKICNRCMIYYIIKNIIEQRLKYITIVVNSKYYDDMVNYINTTFQDNYKYDDKKGKHIYCIDIEPYNTNNNEDIGSIQCLLQIKNKIKSDFIVVNCDILGFVDFHSLANLFRGENAICAILLLENNQPSNDKKKKEITDEYVNLENNVWVCIDKNSKVVSIKDSLSMKENGKMKISKVNLLFHKNFVLKTDLLDSHVYIFKHYVLEIMEQKKNKFSSIKYDLIPYLVKIQNTSKAAEYSKGEFKYNMYNTLIEKYEGDDEIEEGKRENLMLDIINNENVESVVCYIQPKNNGFCQRINSIPNFFKANLLFCVSRQDHLKNILPPYCFFLLTEKNQSFKDCIISSHFDHEENILLKKSILGKNVTIKKNSSINRSILMDNITIHEKCVIQNSIICDNVVIEENCKSSYYNTLYLIDCIIKENSVIQKNSVHEKETLPLFIS</sequence>
<evidence type="ECO:0000256" key="3">
    <source>
        <dbReference type="ARBA" id="ARBA00022490"/>
    </source>
</evidence>
<comment type="subcellular location">
    <subcellularLocation>
        <location evidence="1">Cytoplasm</location>
        <location evidence="1">Cytosol</location>
    </subcellularLocation>
</comment>
<dbReference type="GO" id="GO:0005085">
    <property type="term" value="F:guanyl-nucleotide exchange factor activity"/>
    <property type="evidence" value="ECO:0007669"/>
    <property type="project" value="TreeGrafter"/>
</dbReference>
<comment type="subunit">
    <text evidence="8">Component of the translation initiation factor 2B (eIF2B) complex which is a heterodecamer of two sets of five different subunits: alpha, beta, gamma, delta and epsilon. Subunits alpha, beta and delta comprise a regulatory subcomplex and subunits epsilon and gamma comprise a catalytic subcomplex. Within the complex, the hexameric regulatory complex resides at the center, with the two heterodimeric catalytic subcomplexes bound on opposite sides.</text>
</comment>
<evidence type="ECO:0000313" key="11">
    <source>
        <dbReference type="Proteomes" id="UP000054289"/>
    </source>
</evidence>
<name>A0A0L7K8N0_PLAFX</name>
<evidence type="ECO:0000256" key="4">
    <source>
        <dbReference type="ARBA" id="ARBA00022540"/>
    </source>
</evidence>
<feature type="domain" description="Glucose-1-phosphate adenylyltransferase/Bifunctional protein GlmU-like C-terminal hexapeptide" evidence="9">
    <location>
        <begin position="394"/>
        <end position="444"/>
    </location>
</feature>
<keyword evidence="4" id="KW-0396">Initiation factor</keyword>
<dbReference type="GO" id="GO:0005851">
    <property type="term" value="C:eukaryotic translation initiation factor 2B complex"/>
    <property type="evidence" value="ECO:0007669"/>
    <property type="project" value="TreeGrafter"/>
</dbReference>
<dbReference type="Pfam" id="PF24894">
    <property type="entry name" value="Hexapep_GlmU"/>
    <property type="match status" value="1"/>
</dbReference>
<proteinExistence type="inferred from homology"/>
<dbReference type="OMA" id="NCVINPK"/>
<dbReference type="Gene3D" id="3.90.550.10">
    <property type="entry name" value="Spore Coat Polysaccharide Biosynthesis Protein SpsA, Chain A"/>
    <property type="match status" value="1"/>
</dbReference>
<dbReference type="GO" id="GO:0005829">
    <property type="term" value="C:cytosol"/>
    <property type="evidence" value="ECO:0007669"/>
    <property type="project" value="UniProtKB-SubCell"/>
</dbReference>
<dbReference type="InterPro" id="IPR051960">
    <property type="entry name" value="eIF2B_gamma"/>
</dbReference>
<dbReference type="PANTHER" id="PTHR45989:SF1">
    <property type="entry name" value="TRANSLATION INITIATION FACTOR EIF-2B SUBUNIT GAMMA"/>
    <property type="match status" value="1"/>
</dbReference>
<evidence type="ECO:0000256" key="1">
    <source>
        <dbReference type="ARBA" id="ARBA00004514"/>
    </source>
</evidence>
<keyword evidence="5" id="KW-0648">Protein biosynthesis</keyword>
<dbReference type="GO" id="GO:0002183">
    <property type="term" value="P:cytoplasmic translational initiation"/>
    <property type="evidence" value="ECO:0007669"/>
    <property type="project" value="TreeGrafter"/>
</dbReference>
<dbReference type="Proteomes" id="UP000054289">
    <property type="component" value="Unassembled WGS sequence"/>
</dbReference>
<dbReference type="Gene3D" id="2.160.10.10">
    <property type="entry name" value="Hexapeptide repeat proteins"/>
    <property type="match status" value="1"/>
</dbReference>
<evidence type="ECO:0000256" key="6">
    <source>
        <dbReference type="ARBA" id="ARBA00044196"/>
    </source>
</evidence>
<dbReference type="InterPro" id="IPR056818">
    <property type="entry name" value="GlmU/GlgC-like_hexapep"/>
</dbReference>
<accession>A0A0L7K8N0</accession>
<protein>
    <recommendedName>
        <fullName evidence="6">Translation initiation factor eIF2B subunit gamma</fullName>
    </recommendedName>
    <alternativeName>
        <fullName evidence="7">eIF2B GDP-GTP exchange factor subunit gamma</fullName>
    </alternativeName>
</protein>
<dbReference type="GO" id="GO:0003743">
    <property type="term" value="F:translation initiation factor activity"/>
    <property type="evidence" value="ECO:0007669"/>
    <property type="project" value="UniProtKB-KW"/>
</dbReference>
<dbReference type="EMBL" id="CH671932">
    <property type="protein sequence ID" value="KOB59229.1"/>
    <property type="molecule type" value="Genomic_DNA"/>
</dbReference>
<dbReference type="InterPro" id="IPR029044">
    <property type="entry name" value="Nucleotide-diphossugar_trans"/>
</dbReference>
<evidence type="ECO:0000256" key="8">
    <source>
        <dbReference type="ARBA" id="ARBA00046432"/>
    </source>
</evidence>
<evidence type="ECO:0000256" key="5">
    <source>
        <dbReference type="ARBA" id="ARBA00022917"/>
    </source>
</evidence>
<dbReference type="SUPFAM" id="SSF53448">
    <property type="entry name" value="Nucleotide-diphospho-sugar transferases"/>
    <property type="match status" value="1"/>
</dbReference>
<comment type="similarity">
    <text evidence="2">Belongs to the eIF-2B gamma/epsilon subunits family.</text>
</comment>
<organism evidence="10 11">
    <name type="scientific">Plasmodium falciparum (isolate HB3)</name>
    <dbReference type="NCBI Taxonomy" id="137071"/>
    <lineage>
        <taxon>Eukaryota</taxon>
        <taxon>Sar</taxon>
        <taxon>Alveolata</taxon>
        <taxon>Apicomplexa</taxon>
        <taxon>Aconoidasida</taxon>
        <taxon>Haemosporida</taxon>
        <taxon>Plasmodiidae</taxon>
        <taxon>Plasmodium</taxon>
        <taxon>Plasmodium (Laverania)</taxon>
    </lineage>
</organism>
<keyword evidence="3" id="KW-0963">Cytoplasm</keyword>
<evidence type="ECO:0000259" key="9">
    <source>
        <dbReference type="Pfam" id="PF24894"/>
    </source>
</evidence>
<reference evidence="10 11" key="1">
    <citation type="submission" date="2006-03" db="EMBL/GenBank/DDBJ databases">
        <title>Annotation of Plasmodium falciparum HB3.</title>
        <authorList>
            <consortium name="The Broad Institute Genome Sequencing Platform"/>
            <person name="Volkman S.K."/>
            <person name="Neafsey D.E."/>
            <person name="Dash A.P."/>
            <person name="Chitnis C.E."/>
            <person name="Hartl D.L."/>
            <person name="Young S.K."/>
            <person name="Zeng Q."/>
            <person name="Koehrsen M."/>
            <person name="Alvarado L."/>
            <person name="Berlin A."/>
            <person name="Borenstein D."/>
            <person name="Chapman S.B."/>
            <person name="Chen Z."/>
            <person name="Engels R."/>
            <person name="Freedman E."/>
            <person name="Gellesch M."/>
            <person name="Goldberg J."/>
            <person name="Griggs A."/>
            <person name="Gujja S."/>
            <person name="Heilman E.R."/>
            <person name="Heiman D.I."/>
            <person name="Howarth C."/>
            <person name="Jen D."/>
            <person name="Larson L."/>
            <person name="Mehta T."/>
            <person name="Neiman D."/>
            <person name="Park D."/>
            <person name="Pearson M."/>
            <person name="Roberts A."/>
            <person name="Saif S."/>
            <person name="Shea T."/>
            <person name="Shenoy N."/>
            <person name="Sisk P."/>
            <person name="Stolte C."/>
            <person name="Sykes S."/>
            <person name="Walk T."/>
            <person name="White J."/>
            <person name="Yandava C."/>
            <person name="Haas B."/>
            <person name="Henn M.R."/>
            <person name="Nusbaum C."/>
            <person name="Birren B."/>
        </authorList>
    </citation>
    <scope>NUCLEOTIDE SEQUENCE [LARGE SCALE GENOMIC DNA]</scope>
    <source>
        <strain evidence="10">HB3</strain>
    </source>
</reference>